<dbReference type="EMBL" id="BMWP01000023">
    <property type="protein sequence ID" value="GGW43275.1"/>
    <property type="molecule type" value="Genomic_DNA"/>
</dbReference>
<dbReference type="CDD" id="cd07067">
    <property type="entry name" value="HP_PGM_like"/>
    <property type="match status" value="1"/>
</dbReference>
<protein>
    <recommendedName>
        <fullName evidence="3">Histidine phosphatase family protein</fullName>
    </recommendedName>
</protein>
<dbReference type="RefSeq" id="WP_026815342.1">
    <property type="nucleotide sequence ID" value="NZ_BMWP01000023.1"/>
</dbReference>
<name>A0A918MQ02_9FLAO</name>
<organism evidence="1 2">
    <name type="scientific">Arenibacter certesii</name>
    <dbReference type="NCBI Taxonomy" id="228955"/>
    <lineage>
        <taxon>Bacteria</taxon>
        <taxon>Pseudomonadati</taxon>
        <taxon>Bacteroidota</taxon>
        <taxon>Flavobacteriia</taxon>
        <taxon>Flavobacteriales</taxon>
        <taxon>Flavobacteriaceae</taxon>
        <taxon>Arenibacter</taxon>
    </lineage>
</organism>
<evidence type="ECO:0000313" key="2">
    <source>
        <dbReference type="Proteomes" id="UP000634668"/>
    </source>
</evidence>
<accession>A0A918MQ02</accession>
<dbReference type="Gene3D" id="3.40.50.1240">
    <property type="entry name" value="Phosphoglycerate mutase-like"/>
    <property type="match status" value="1"/>
</dbReference>
<evidence type="ECO:0000313" key="1">
    <source>
        <dbReference type="EMBL" id="GGW43275.1"/>
    </source>
</evidence>
<dbReference type="SUPFAM" id="SSF53254">
    <property type="entry name" value="Phosphoglycerate mutase-like"/>
    <property type="match status" value="1"/>
</dbReference>
<reference evidence="1" key="1">
    <citation type="journal article" date="2014" name="Int. J. Syst. Evol. Microbiol.">
        <title>Complete genome sequence of Corynebacterium casei LMG S-19264T (=DSM 44701T), isolated from a smear-ripened cheese.</title>
        <authorList>
            <consortium name="US DOE Joint Genome Institute (JGI-PGF)"/>
            <person name="Walter F."/>
            <person name="Albersmeier A."/>
            <person name="Kalinowski J."/>
            <person name="Ruckert C."/>
        </authorList>
    </citation>
    <scope>NUCLEOTIDE SEQUENCE</scope>
    <source>
        <strain evidence="1">KCTC 12113</strain>
    </source>
</reference>
<dbReference type="AlphaFoldDB" id="A0A918MQ02"/>
<gene>
    <name evidence="1" type="ORF">GCM10007383_29850</name>
</gene>
<dbReference type="InterPro" id="IPR013078">
    <property type="entry name" value="His_Pase_superF_clade-1"/>
</dbReference>
<proteinExistence type="predicted"/>
<reference evidence="1" key="2">
    <citation type="submission" date="2020-09" db="EMBL/GenBank/DDBJ databases">
        <authorList>
            <person name="Sun Q."/>
            <person name="Kim S."/>
        </authorList>
    </citation>
    <scope>NUCLEOTIDE SEQUENCE</scope>
    <source>
        <strain evidence="1">KCTC 12113</strain>
    </source>
</reference>
<dbReference type="Proteomes" id="UP000634668">
    <property type="component" value="Unassembled WGS sequence"/>
</dbReference>
<dbReference type="InterPro" id="IPR029033">
    <property type="entry name" value="His_PPase_superfam"/>
</dbReference>
<keyword evidence="2" id="KW-1185">Reference proteome</keyword>
<dbReference type="Pfam" id="PF00300">
    <property type="entry name" value="His_Phos_1"/>
    <property type="match status" value="1"/>
</dbReference>
<comment type="caution">
    <text evidence="1">The sequence shown here is derived from an EMBL/GenBank/DDBJ whole genome shotgun (WGS) entry which is preliminary data.</text>
</comment>
<sequence length="176" mass="20191">MNSIKLLIILIVSLSIWSCKEEPKEIVKSSNEHVSTFYFIRHAEKDRSNPEDKDPELSQEGMGRAIRWAEILDLVDLDAIYISNFERTAMTAAPISIKKDISPQYYDPHAVNIKDFMTRNLDYNVLIVGHSNTIPQFVNGMLGEEKYTSMEDYDNSTLFIVRVIDGIATDIRLKMD</sequence>
<evidence type="ECO:0008006" key="3">
    <source>
        <dbReference type="Google" id="ProtNLM"/>
    </source>
</evidence>